<organism evidence="2">
    <name type="scientific">marine sediment metagenome</name>
    <dbReference type="NCBI Taxonomy" id="412755"/>
    <lineage>
        <taxon>unclassified sequences</taxon>
        <taxon>metagenomes</taxon>
        <taxon>ecological metagenomes</taxon>
    </lineage>
</organism>
<keyword evidence="1" id="KW-1133">Transmembrane helix</keyword>
<dbReference type="EMBL" id="BART01020656">
    <property type="protein sequence ID" value="GAH05084.1"/>
    <property type="molecule type" value="Genomic_DNA"/>
</dbReference>
<feature type="transmembrane region" description="Helical" evidence="1">
    <location>
        <begin position="61"/>
        <end position="81"/>
    </location>
</feature>
<gene>
    <name evidence="2" type="ORF">S01H4_38309</name>
</gene>
<reference evidence="2" key="1">
    <citation type="journal article" date="2014" name="Front. Microbiol.">
        <title>High frequency of phylogenetically diverse reductive dehalogenase-homologous genes in deep subseafloor sedimentary metagenomes.</title>
        <authorList>
            <person name="Kawai M."/>
            <person name="Futagami T."/>
            <person name="Toyoda A."/>
            <person name="Takaki Y."/>
            <person name="Nishi S."/>
            <person name="Hori S."/>
            <person name="Arai W."/>
            <person name="Tsubouchi T."/>
            <person name="Morono Y."/>
            <person name="Uchiyama I."/>
            <person name="Ito T."/>
            <person name="Fujiyama A."/>
            <person name="Inagaki F."/>
            <person name="Takami H."/>
        </authorList>
    </citation>
    <scope>NUCLEOTIDE SEQUENCE</scope>
    <source>
        <strain evidence="2">Expedition CK06-06</strain>
    </source>
</reference>
<evidence type="ECO:0000313" key="2">
    <source>
        <dbReference type="EMBL" id="GAH05084.1"/>
    </source>
</evidence>
<keyword evidence="1" id="KW-0812">Transmembrane</keyword>
<keyword evidence="1" id="KW-0472">Membrane</keyword>
<evidence type="ECO:0000256" key="1">
    <source>
        <dbReference type="SAM" id="Phobius"/>
    </source>
</evidence>
<comment type="caution">
    <text evidence="2">The sequence shown here is derived from an EMBL/GenBank/DDBJ whole genome shotgun (WGS) entry which is preliminary data.</text>
</comment>
<name>X1DJ94_9ZZZZ</name>
<proteinExistence type="predicted"/>
<sequence length="100" mass="11420">NFLFLSFMLYRQIKGYEIRYLIKCLIKIIPVAFIMGAGAYYVNQWCEKIMAGRVFENLIPLIITIVLGIAFYGAAISMLGIKEVNLIRTRIVSKLAGKRI</sequence>
<feature type="transmembrane region" description="Helical" evidence="1">
    <location>
        <begin position="20"/>
        <end position="41"/>
    </location>
</feature>
<protein>
    <submittedName>
        <fullName evidence="2">Uncharacterized protein</fullName>
    </submittedName>
</protein>
<feature type="non-terminal residue" evidence="2">
    <location>
        <position position="1"/>
    </location>
</feature>
<accession>X1DJ94</accession>
<dbReference type="AlphaFoldDB" id="X1DJ94"/>